<proteinExistence type="predicted"/>
<dbReference type="PANTHER" id="PTHR31389">
    <property type="entry name" value="LD39211P"/>
    <property type="match status" value="1"/>
</dbReference>
<evidence type="ECO:0000313" key="2">
    <source>
        <dbReference type="Proteomes" id="UP000053660"/>
    </source>
</evidence>
<dbReference type="AlphaFoldDB" id="A0A0B1THU3"/>
<reference evidence="1 2" key="1">
    <citation type="submission" date="2014-03" db="EMBL/GenBank/DDBJ databases">
        <title>Draft genome of the hookworm Oesophagostomum dentatum.</title>
        <authorList>
            <person name="Mitreva M."/>
        </authorList>
    </citation>
    <scope>NUCLEOTIDE SEQUENCE [LARGE SCALE GENOMIC DNA]</scope>
    <source>
        <strain evidence="1 2">OD-Hann</strain>
    </source>
</reference>
<keyword evidence="2" id="KW-1185">Reference proteome</keyword>
<dbReference type="EMBL" id="KN549977">
    <property type="protein sequence ID" value="KHJ95402.1"/>
    <property type="molecule type" value="Genomic_DNA"/>
</dbReference>
<accession>A0A0B1THU3</accession>
<dbReference type="Proteomes" id="UP000053660">
    <property type="component" value="Unassembled WGS sequence"/>
</dbReference>
<protein>
    <submittedName>
        <fullName evidence="1">Uncharacterized protein</fullName>
    </submittedName>
</protein>
<dbReference type="PANTHER" id="PTHR31389:SF4">
    <property type="entry name" value="LD39211P"/>
    <property type="match status" value="1"/>
</dbReference>
<gene>
    <name evidence="1" type="ORF">OESDEN_04649</name>
</gene>
<name>A0A0B1THU3_OESDE</name>
<evidence type="ECO:0000313" key="1">
    <source>
        <dbReference type="EMBL" id="KHJ95402.1"/>
    </source>
</evidence>
<organism evidence="1 2">
    <name type="scientific">Oesophagostomum dentatum</name>
    <name type="common">Nodular worm</name>
    <dbReference type="NCBI Taxonomy" id="61180"/>
    <lineage>
        <taxon>Eukaryota</taxon>
        <taxon>Metazoa</taxon>
        <taxon>Ecdysozoa</taxon>
        <taxon>Nematoda</taxon>
        <taxon>Chromadorea</taxon>
        <taxon>Rhabditida</taxon>
        <taxon>Rhabditina</taxon>
        <taxon>Rhabditomorpha</taxon>
        <taxon>Strongyloidea</taxon>
        <taxon>Strongylidae</taxon>
        <taxon>Oesophagostomum</taxon>
    </lineage>
</organism>
<sequence length="128" mass="14561">MVRVSSLLAQNVWDSRGTRFVEKKNLQDLLKYECLMEELAERYVLCALEEDCMAPPGAKLKCYFGDDRYRVYANCHRYDQSVINLLLANAYDCNITKHLSSLGPEGAVLEREASPSLTDSNFTCDPKL</sequence>
<dbReference type="OrthoDB" id="10053392at2759"/>